<accession>A0ABU8S0M0</accession>
<dbReference type="RefSeq" id="WP_339588390.1">
    <property type="nucleotide sequence ID" value="NZ_JBBHJZ010000003.1"/>
</dbReference>
<organism evidence="2 3">
    <name type="scientific">Novosphingobium anseongense</name>
    <dbReference type="NCBI Taxonomy" id="3133436"/>
    <lineage>
        <taxon>Bacteria</taxon>
        <taxon>Pseudomonadati</taxon>
        <taxon>Pseudomonadota</taxon>
        <taxon>Alphaproteobacteria</taxon>
        <taxon>Sphingomonadales</taxon>
        <taxon>Sphingomonadaceae</taxon>
        <taxon>Novosphingobium</taxon>
    </lineage>
</organism>
<evidence type="ECO:0000313" key="2">
    <source>
        <dbReference type="EMBL" id="MEJ5978471.1"/>
    </source>
</evidence>
<keyword evidence="3" id="KW-1185">Reference proteome</keyword>
<name>A0ABU8S0M0_9SPHN</name>
<gene>
    <name evidence="2" type="ORF">WG901_17595</name>
</gene>
<evidence type="ECO:0000256" key="1">
    <source>
        <dbReference type="SAM" id="MobiDB-lite"/>
    </source>
</evidence>
<dbReference type="Proteomes" id="UP001361239">
    <property type="component" value="Unassembled WGS sequence"/>
</dbReference>
<feature type="region of interest" description="Disordered" evidence="1">
    <location>
        <begin position="1"/>
        <end position="20"/>
    </location>
</feature>
<protein>
    <submittedName>
        <fullName evidence="2">Uncharacterized protein</fullName>
    </submittedName>
</protein>
<comment type="caution">
    <text evidence="2">The sequence shown here is derived from an EMBL/GenBank/DDBJ whole genome shotgun (WGS) entry which is preliminary data.</text>
</comment>
<dbReference type="EMBL" id="JBBHJZ010000003">
    <property type="protein sequence ID" value="MEJ5978471.1"/>
    <property type="molecule type" value="Genomic_DNA"/>
</dbReference>
<sequence>MSAPPGQEPDDTDASERNAERAELHFLAALTDELMRALLTSGVLTQAQLNEIEAETAKKIGSIPRAW</sequence>
<evidence type="ECO:0000313" key="3">
    <source>
        <dbReference type="Proteomes" id="UP001361239"/>
    </source>
</evidence>
<reference evidence="2 3" key="1">
    <citation type="submission" date="2024-03" db="EMBL/GenBank/DDBJ databases">
        <authorList>
            <person name="Jo J.-H."/>
        </authorList>
    </citation>
    <scope>NUCLEOTIDE SEQUENCE [LARGE SCALE GENOMIC DNA]</scope>
    <source>
        <strain evidence="2 3">PS1R-30</strain>
    </source>
</reference>
<proteinExistence type="predicted"/>